<organism evidence="3 4">
    <name type="scientific">Microbacterium aoyamense</name>
    <dbReference type="NCBI Taxonomy" id="344166"/>
    <lineage>
        <taxon>Bacteria</taxon>
        <taxon>Bacillati</taxon>
        <taxon>Actinomycetota</taxon>
        <taxon>Actinomycetes</taxon>
        <taxon>Micrococcales</taxon>
        <taxon>Microbacteriaceae</taxon>
        <taxon>Microbacterium</taxon>
    </lineage>
</organism>
<keyword evidence="4" id="KW-1185">Reference proteome</keyword>
<dbReference type="Gene3D" id="2.30.110.10">
    <property type="entry name" value="Electron Transport, Fmn-binding Protein, Chain A"/>
    <property type="match status" value="1"/>
</dbReference>
<dbReference type="Pfam" id="PF01243">
    <property type="entry name" value="PNPOx_N"/>
    <property type="match status" value="1"/>
</dbReference>
<dbReference type="InterPro" id="IPR011576">
    <property type="entry name" value="Pyridox_Oxase_N"/>
</dbReference>
<comment type="caution">
    <text evidence="3">The sequence shown here is derived from an EMBL/GenBank/DDBJ whole genome shotgun (WGS) entry which is preliminary data.</text>
</comment>
<evidence type="ECO:0000256" key="1">
    <source>
        <dbReference type="ARBA" id="ARBA00023002"/>
    </source>
</evidence>
<feature type="domain" description="Pyridoxamine 5'-phosphate oxidase N-terminal" evidence="2">
    <location>
        <begin position="17"/>
        <end position="143"/>
    </location>
</feature>
<proteinExistence type="predicted"/>
<dbReference type="PANTHER" id="PTHR35176">
    <property type="entry name" value="HEME OXYGENASE HI_0854-RELATED"/>
    <property type="match status" value="1"/>
</dbReference>
<dbReference type="InterPro" id="IPR052019">
    <property type="entry name" value="F420H2_bilvrd_red/Heme_oxyg"/>
</dbReference>
<gene>
    <name evidence="3" type="ORF">GCM10009775_16820</name>
</gene>
<dbReference type="RefSeq" id="WP_248147101.1">
    <property type="nucleotide sequence ID" value="NZ_BAAAOF010000002.1"/>
</dbReference>
<sequence>MSFDFDPENETHLRALARLESEQVVWLVTAGRDGYPHAVPVWFLWLDGKAVIFSEPKTAKVANIRANDKVALHLEAGDDGEQLLMMRGTAVLHDGAGPEWVADIGDDYTAKYDEWLQRLELTTASMLATYTTVIEFTPDKLIAW</sequence>
<dbReference type="SUPFAM" id="SSF50475">
    <property type="entry name" value="FMN-binding split barrel"/>
    <property type="match status" value="1"/>
</dbReference>
<dbReference type="EMBL" id="BAAAOF010000002">
    <property type="protein sequence ID" value="GAA1925157.1"/>
    <property type="molecule type" value="Genomic_DNA"/>
</dbReference>
<evidence type="ECO:0000313" key="4">
    <source>
        <dbReference type="Proteomes" id="UP001501343"/>
    </source>
</evidence>
<evidence type="ECO:0000259" key="2">
    <source>
        <dbReference type="Pfam" id="PF01243"/>
    </source>
</evidence>
<evidence type="ECO:0000313" key="3">
    <source>
        <dbReference type="EMBL" id="GAA1925157.1"/>
    </source>
</evidence>
<keyword evidence="1" id="KW-0560">Oxidoreductase</keyword>
<dbReference type="InterPro" id="IPR012349">
    <property type="entry name" value="Split_barrel_FMN-bd"/>
</dbReference>
<protein>
    <recommendedName>
        <fullName evidence="2">Pyridoxamine 5'-phosphate oxidase N-terminal domain-containing protein</fullName>
    </recommendedName>
</protein>
<reference evidence="3 4" key="1">
    <citation type="journal article" date="2019" name="Int. J. Syst. Evol. Microbiol.">
        <title>The Global Catalogue of Microorganisms (GCM) 10K type strain sequencing project: providing services to taxonomists for standard genome sequencing and annotation.</title>
        <authorList>
            <consortium name="The Broad Institute Genomics Platform"/>
            <consortium name="The Broad Institute Genome Sequencing Center for Infectious Disease"/>
            <person name="Wu L."/>
            <person name="Ma J."/>
        </authorList>
    </citation>
    <scope>NUCLEOTIDE SEQUENCE [LARGE SCALE GENOMIC DNA]</scope>
    <source>
        <strain evidence="3 4">JCM 14900</strain>
    </source>
</reference>
<name>A0ABN2PQ14_9MICO</name>
<dbReference type="PANTHER" id="PTHR35176:SF6">
    <property type="entry name" value="HEME OXYGENASE HI_0854-RELATED"/>
    <property type="match status" value="1"/>
</dbReference>
<accession>A0ABN2PQ14</accession>
<dbReference type="Proteomes" id="UP001501343">
    <property type="component" value="Unassembled WGS sequence"/>
</dbReference>